<dbReference type="InterPro" id="IPR036020">
    <property type="entry name" value="WW_dom_sf"/>
</dbReference>
<dbReference type="STRING" id="861557.E3RK24"/>
<organism evidence="4">
    <name type="scientific">Pyrenophora teres f. teres (strain 0-1)</name>
    <name type="common">Barley net blotch fungus</name>
    <name type="synonym">Drechslera teres f. teres</name>
    <dbReference type="NCBI Taxonomy" id="861557"/>
    <lineage>
        <taxon>Eukaryota</taxon>
        <taxon>Fungi</taxon>
        <taxon>Dikarya</taxon>
        <taxon>Ascomycota</taxon>
        <taxon>Pezizomycotina</taxon>
        <taxon>Dothideomycetes</taxon>
        <taxon>Pleosporomycetidae</taxon>
        <taxon>Pleosporales</taxon>
        <taxon>Pleosporineae</taxon>
        <taxon>Pleosporaceae</taxon>
        <taxon>Pyrenophora</taxon>
    </lineage>
</organism>
<feature type="compositionally biased region" description="Pro residues" evidence="1">
    <location>
        <begin position="117"/>
        <end position="132"/>
    </location>
</feature>
<evidence type="ECO:0000313" key="4">
    <source>
        <dbReference type="Proteomes" id="UP000001067"/>
    </source>
</evidence>
<feature type="compositionally biased region" description="Low complexity" evidence="1">
    <location>
        <begin position="86"/>
        <end position="102"/>
    </location>
</feature>
<feature type="compositionally biased region" description="Low complexity" evidence="1">
    <location>
        <begin position="258"/>
        <end position="281"/>
    </location>
</feature>
<dbReference type="OrthoDB" id="3801354at2759"/>
<evidence type="ECO:0000259" key="2">
    <source>
        <dbReference type="PROSITE" id="PS50020"/>
    </source>
</evidence>
<feature type="region of interest" description="Disordered" evidence="1">
    <location>
        <begin position="238"/>
        <end position="345"/>
    </location>
</feature>
<dbReference type="Pfam" id="PF00397">
    <property type="entry name" value="WW"/>
    <property type="match status" value="1"/>
</dbReference>
<evidence type="ECO:0000313" key="3">
    <source>
        <dbReference type="EMBL" id="EFQ93927.1"/>
    </source>
</evidence>
<dbReference type="eggNOG" id="ENOG502S3W5">
    <property type="taxonomic scope" value="Eukaryota"/>
</dbReference>
<feature type="domain" description="WW" evidence="2">
    <location>
        <begin position="128"/>
        <end position="162"/>
    </location>
</feature>
<dbReference type="KEGG" id="pte:PTT_08556"/>
<dbReference type="HOGENOM" id="CLU_064759_0_0_1"/>
<dbReference type="Proteomes" id="UP000001067">
    <property type="component" value="Unassembled WGS sequence"/>
</dbReference>
<sequence>MDFLKKKMKELLDDDDKKPADTQPSTPQAAPQQSYGGAPGGAAPCDRGLSDGYYGQSAPGGPPQGQQPSPGQGYPPQDAPQGGYGFPPQGQGYPPQGQGYPPQGYPQPQPYGQAPTPVGPPAPYGAPPPMPPGWTQQWDQNSQRWFYIEQATGRTQWDPPSNLPPGPYAPPAVGAPYVAPAGHDERALFGDTGGHQGHDYTATGKATNEAEKKKGFSTGMMAAAGIGGIAAGAFIGHQLADDSSDDEKHQSHAPPPAAAAAAAPAAAAYGTDPTYGADPAYGAPPPSDNPYDNHPAFEEPPPVPTHDEDGSSISSSDRESLEEKRQELIEAQQEYQEALEEEYED</sequence>
<proteinExistence type="predicted"/>
<feature type="compositionally biased region" description="Low complexity" evidence="1">
    <location>
        <begin position="21"/>
        <end position="34"/>
    </location>
</feature>
<dbReference type="Gene3D" id="2.20.70.10">
    <property type="match status" value="1"/>
</dbReference>
<feature type="compositionally biased region" description="Low complexity" evidence="1">
    <location>
        <begin position="52"/>
        <end position="76"/>
    </location>
</feature>
<keyword evidence="4" id="KW-1185">Reference proteome</keyword>
<feature type="compositionally biased region" description="Polar residues" evidence="1">
    <location>
        <begin position="134"/>
        <end position="144"/>
    </location>
</feature>
<feature type="compositionally biased region" description="Pro residues" evidence="1">
    <location>
        <begin position="161"/>
        <end position="170"/>
    </location>
</feature>
<feature type="compositionally biased region" description="Basic and acidic residues" evidence="1">
    <location>
        <begin position="316"/>
        <end position="328"/>
    </location>
</feature>
<dbReference type="SUPFAM" id="SSF51045">
    <property type="entry name" value="WW domain"/>
    <property type="match status" value="1"/>
</dbReference>
<reference evidence="3 4" key="1">
    <citation type="journal article" date="2010" name="Genome Biol.">
        <title>A first genome assembly of the barley fungal pathogen Pyrenophora teres f. teres.</title>
        <authorList>
            <person name="Ellwood S.R."/>
            <person name="Liu Z."/>
            <person name="Syme R.A."/>
            <person name="Lai Z."/>
            <person name="Hane J.K."/>
            <person name="Keiper F."/>
            <person name="Moffat C.S."/>
            <person name="Oliver R.P."/>
            <person name="Friesen T.L."/>
        </authorList>
    </citation>
    <scope>NUCLEOTIDE SEQUENCE [LARGE SCALE GENOMIC DNA]</scope>
    <source>
        <strain evidence="3 4">0-1</strain>
    </source>
</reference>
<dbReference type="AlphaFoldDB" id="E3RK24"/>
<dbReference type="InterPro" id="IPR001202">
    <property type="entry name" value="WW_dom"/>
</dbReference>
<dbReference type="EMBL" id="GL533586">
    <property type="protein sequence ID" value="EFQ93927.1"/>
    <property type="molecule type" value="Genomic_DNA"/>
</dbReference>
<feature type="compositionally biased region" description="Basic and acidic residues" evidence="1">
    <location>
        <begin position="9"/>
        <end position="20"/>
    </location>
</feature>
<evidence type="ECO:0000256" key="1">
    <source>
        <dbReference type="SAM" id="MobiDB-lite"/>
    </source>
</evidence>
<feature type="compositionally biased region" description="Low complexity" evidence="1">
    <location>
        <begin position="171"/>
        <end position="181"/>
    </location>
</feature>
<dbReference type="PROSITE" id="PS50020">
    <property type="entry name" value="WW_DOMAIN_2"/>
    <property type="match status" value="1"/>
</dbReference>
<protein>
    <recommendedName>
        <fullName evidence="2">WW domain-containing protein</fullName>
    </recommendedName>
</protein>
<name>E3RK24_PYRTT</name>
<dbReference type="PROSITE" id="PS01159">
    <property type="entry name" value="WW_DOMAIN_1"/>
    <property type="match status" value="1"/>
</dbReference>
<feature type="region of interest" description="Disordered" evidence="1">
    <location>
        <begin position="1"/>
        <end position="208"/>
    </location>
</feature>
<accession>E3RK24</accession>
<dbReference type="SMART" id="SM00456">
    <property type="entry name" value="WW"/>
    <property type="match status" value="1"/>
</dbReference>
<gene>
    <name evidence="3" type="ORF">PTT_08556</name>
</gene>